<name>A0A4Y8WQL0_9PORP</name>
<reference evidence="1 2" key="1">
    <citation type="submission" date="2019-03" db="EMBL/GenBank/DDBJ databases">
        <title>Porphyromonas levii Isolated from the Uterus of Dairy Cows.</title>
        <authorList>
            <person name="Francis A.M."/>
        </authorList>
    </citation>
    <scope>NUCLEOTIDE SEQUENCE [LARGE SCALE GENOMIC DNA]</scope>
    <source>
        <strain evidence="1 2">AF5678</strain>
    </source>
</reference>
<evidence type="ECO:0008006" key="3">
    <source>
        <dbReference type="Google" id="ProtNLM"/>
    </source>
</evidence>
<organism evidence="1 2">
    <name type="scientific">Porphyromonas levii</name>
    <dbReference type="NCBI Taxonomy" id="28114"/>
    <lineage>
        <taxon>Bacteria</taxon>
        <taxon>Pseudomonadati</taxon>
        <taxon>Bacteroidota</taxon>
        <taxon>Bacteroidia</taxon>
        <taxon>Bacteroidales</taxon>
        <taxon>Porphyromonadaceae</taxon>
        <taxon>Porphyromonas</taxon>
    </lineage>
</organism>
<accession>A0A4Y8WQL0</accession>
<evidence type="ECO:0000313" key="1">
    <source>
        <dbReference type="EMBL" id="TFH96381.1"/>
    </source>
</evidence>
<dbReference type="STRING" id="1122973.GCA_000379925_01300"/>
<protein>
    <recommendedName>
        <fullName evidence="3">TonB-dependent receptor</fullName>
    </recommendedName>
</protein>
<proteinExistence type="predicted"/>
<dbReference type="EMBL" id="SPNC01000022">
    <property type="protein sequence ID" value="TFH96381.1"/>
    <property type="molecule type" value="Genomic_DNA"/>
</dbReference>
<gene>
    <name evidence="1" type="ORF">E4P47_02540</name>
</gene>
<dbReference type="RefSeq" id="WP_134849997.1">
    <property type="nucleotide sequence ID" value="NZ_CP197400.1"/>
</dbReference>
<sequence>MVQRLFLLATLLLSVPFSISAQSDGEVYRFVIRDAESGEAIPNVISVSVDNNGKIVSNALTNTEGEVSLSSELRQIKLFRFSLLGYETKEIEAQLIDTRQVSEVLLQFGNMRLQEIVVSVPPIRQKGDTLVYNAASFISTQDNYLDDLLKKLPGVSVSPSGVIHYQGKPINKFYIEGQDLLGNQYNQITRNLPVDAVSNVEVLENHQPVKVLRGKVLEEKAAMNIRLKESHKLRPIGELVAGLGGTPLVWDNRLFLTQIAKDNQHLMVVKMTNSGEDLSLDVAEQISIGGNPNYTLPPSPYLSITPLASSLPKHRWLENNAYTFGGNSLFRLGTAGSLRAKITGYLDKQSKKDYTTLYVNAPQPLEIAETRELSTHYRQVVSSLTYEFNEENTFFVDELKYKYSSSLQRGIITSNALAQKQNISDQYQYIENSLRTTLNIGKKMLDISSFTRYTWRRERLEIDNSLSNAFGFANRDFLTSNTLSWQLWRKGQHRLSLSTNAMYNYSHFEHYSGVGLSELRLVASPSYSYHFGSGRIGVSFPLDWNSSSLVFEDKAIEDSRLRFFALSPSLRLGYEINRWWAFEVNSSYNKRPYREAYYFNIPTMKGYRTRYEGAKELKASHQGSMGIGLKYKNLLKMLYANFSANYSRTKVPYIMDCTYAPELTTMSFIHVPHNKHFVYASLSLDKTFAQAMVTLKTNISYNGSKFVISQNKSLVDNQSNMLNYTFDANFAKISWIKVHYMLGGAVFWRQNKLGTSKPLNLFANELKLLFPFTSRINASVSYQHKANQQPQGHYLHAHFADTEVNYKPNKHWGISILLNNIFNNDHYQLFSQSGLNGSYYSLPLRGRELMVKFKRSF</sequence>
<evidence type="ECO:0000313" key="2">
    <source>
        <dbReference type="Proteomes" id="UP000297225"/>
    </source>
</evidence>
<dbReference type="SUPFAM" id="SSF56935">
    <property type="entry name" value="Porins"/>
    <property type="match status" value="1"/>
</dbReference>
<dbReference type="Proteomes" id="UP000297225">
    <property type="component" value="Unassembled WGS sequence"/>
</dbReference>
<dbReference type="AlphaFoldDB" id="A0A4Y8WQL0"/>
<dbReference type="OrthoDB" id="603275at2"/>
<comment type="caution">
    <text evidence="1">The sequence shown here is derived from an EMBL/GenBank/DDBJ whole genome shotgun (WGS) entry which is preliminary data.</text>
</comment>
<keyword evidence="2" id="KW-1185">Reference proteome</keyword>